<dbReference type="Proteomes" id="UP001595530">
    <property type="component" value="Unassembled WGS sequence"/>
</dbReference>
<keyword evidence="8" id="KW-0626">Porin</keyword>
<evidence type="ECO:0000256" key="7">
    <source>
        <dbReference type="ARBA" id="ARBA00023065"/>
    </source>
</evidence>
<keyword evidence="5" id="KW-0812">Transmembrane</keyword>
<keyword evidence="4" id="KW-1134">Transmembrane beta strand</keyword>
<comment type="subunit">
    <text evidence="2">Homotrimer.</text>
</comment>
<comment type="caution">
    <text evidence="13">The sequence shown here is derived from an EMBL/GenBank/DDBJ whole genome shotgun (WGS) entry which is preliminary data.</text>
</comment>
<dbReference type="Pfam" id="PF13609">
    <property type="entry name" value="Porin_4"/>
    <property type="match status" value="1"/>
</dbReference>
<dbReference type="InterPro" id="IPR050298">
    <property type="entry name" value="Gram-neg_bact_OMP"/>
</dbReference>
<evidence type="ECO:0000313" key="14">
    <source>
        <dbReference type="Proteomes" id="UP001595530"/>
    </source>
</evidence>
<evidence type="ECO:0000256" key="10">
    <source>
        <dbReference type="ARBA" id="ARBA00023237"/>
    </source>
</evidence>
<evidence type="ECO:0000256" key="9">
    <source>
        <dbReference type="ARBA" id="ARBA00023136"/>
    </source>
</evidence>
<evidence type="ECO:0000256" key="4">
    <source>
        <dbReference type="ARBA" id="ARBA00022452"/>
    </source>
</evidence>
<reference evidence="14" key="1">
    <citation type="journal article" date="2019" name="Int. J. Syst. Evol. Microbiol.">
        <title>The Global Catalogue of Microorganisms (GCM) 10K type strain sequencing project: providing services to taxonomists for standard genome sequencing and annotation.</title>
        <authorList>
            <consortium name="The Broad Institute Genomics Platform"/>
            <consortium name="The Broad Institute Genome Sequencing Center for Infectious Disease"/>
            <person name="Wu L."/>
            <person name="Ma J."/>
        </authorList>
    </citation>
    <scope>NUCLEOTIDE SEQUENCE [LARGE SCALE GENOMIC DNA]</scope>
    <source>
        <strain evidence="14">KCTC 42986</strain>
    </source>
</reference>
<keyword evidence="7" id="KW-0406">Ion transport</keyword>
<evidence type="ECO:0000256" key="8">
    <source>
        <dbReference type="ARBA" id="ARBA00023114"/>
    </source>
</evidence>
<dbReference type="Gene3D" id="2.40.160.10">
    <property type="entry name" value="Porin"/>
    <property type="match status" value="1"/>
</dbReference>
<dbReference type="InterPro" id="IPR023614">
    <property type="entry name" value="Porin_dom_sf"/>
</dbReference>
<evidence type="ECO:0000313" key="13">
    <source>
        <dbReference type="EMBL" id="MFC3107842.1"/>
    </source>
</evidence>
<keyword evidence="9" id="KW-0472">Membrane</keyword>
<keyword evidence="14" id="KW-1185">Reference proteome</keyword>
<sequence length="359" mass="36926">MKKSLLALAVLGAFAGVAQAQSQVTIYGALDLAVSKTTGSTTSMVNGDNNKLGFKGSEDLGGGLSATFQAEIRMDSDTGNTEGGGTRPLFQGQTRVGLAGAFGQVRLGRGLTAVQDADGAYDPWGATRNRGTFVPTIMDAGYGSDPLNPANGSQNRFSNALFYNSPVMGGFQGNVTVATKETGTLAVGGVPFGATNVPYSLAGTYNNGPISAMLGYERNAVGDKYAQIAGSYNVGVANLMASYAQTKFGTTGLSFDHANAFTPATATTGASGIAVAPNAKTKAWLVGANIVAGPGNVLVGYGQKKGDSGLVQAGTIKQASLGYEYKLSKRTFVYTDYVNARQSGTQTKNTIDVGIHHNF</sequence>
<feature type="signal peptide" evidence="11">
    <location>
        <begin position="1"/>
        <end position="20"/>
    </location>
</feature>
<dbReference type="SUPFAM" id="SSF56935">
    <property type="entry name" value="Porins"/>
    <property type="match status" value="1"/>
</dbReference>
<keyword evidence="6 11" id="KW-0732">Signal</keyword>
<evidence type="ECO:0000259" key="12">
    <source>
        <dbReference type="Pfam" id="PF13609"/>
    </source>
</evidence>
<dbReference type="PANTHER" id="PTHR34501:SF9">
    <property type="entry name" value="MAJOR OUTER MEMBRANE PROTEIN P.IA"/>
    <property type="match status" value="1"/>
</dbReference>
<dbReference type="EMBL" id="JBHRTP010000022">
    <property type="protein sequence ID" value="MFC3107842.1"/>
    <property type="molecule type" value="Genomic_DNA"/>
</dbReference>
<dbReference type="PANTHER" id="PTHR34501">
    <property type="entry name" value="PROTEIN YDDL-RELATED"/>
    <property type="match status" value="1"/>
</dbReference>
<organism evidence="13 14">
    <name type="scientific">Undibacterium arcticum</name>
    <dbReference type="NCBI Taxonomy" id="1762892"/>
    <lineage>
        <taxon>Bacteria</taxon>
        <taxon>Pseudomonadati</taxon>
        <taxon>Pseudomonadota</taxon>
        <taxon>Betaproteobacteria</taxon>
        <taxon>Burkholderiales</taxon>
        <taxon>Oxalobacteraceae</taxon>
        <taxon>Undibacterium</taxon>
    </lineage>
</organism>
<dbReference type="RefSeq" id="WP_390331294.1">
    <property type="nucleotide sequence ID" value="NZ_JBHRTP010000022.1"/>
</dbReference>
<proteinExistence type="predicted"/>
<keyword evidence="3" id="KW-0813">Transport</keyword>
<comment type="subcellular location">
    <subcellularLocation>
        <location evidence="1">Cell outer membrane</location>
        <topology evidence="1">Multi-pass membrane protein</topology>
    </subcellularLocation>
</comment>
<dbReference type="InterPro" id="IPR033900">
    <property type="entry name" value="Gram_neg_porin_domain"/>
</dbReference>
<feature type="domain" description="Porin" evidence="12">
    <location>
        <begin position="7"/>
        <end position="344"/>
    </location>
</feature>
<evidence type="ECO:0000256" key="1">
    <source>
        <dbReference type="ARBA" id="ARBA00004571"/>
    </source>
</evidence>
<name>A0ABV7EYJ9_9BURK</name>
<evidence type="ECO:0000256" key="2">
    <source>
        <dbReference type="ARBA" id="ARBA00011233"/>
    </source>
</evidence>
<protein>
    <submittedName>
        <fullName evidence="13">Porin</fullName>
    </submittedName>
</protein>
<gene>
    <name evidence="13" type="ORF">ACFOFO_07700</name>
</gene>
<dbReference type="CDD" id="cd00342">
    <property type="entry name" value="gram_neg_porins"/>
    <property type="match status" value="1"/>
</dbReference>
<keyword evidence="10" id="KW-0998">Cell outer membrane</keyword>
<evidence type="ECO:0000256" key="6">
    <source>
        <dbReference type="ARBA" id="ARBA00022729"/>
    </source>
</evidence>
<evidence type="ECO:0000256" key="11">
    <source>
        <dbReference type="SAM" id="SignalP"/>
    </source>
</evidence>
<evidence type="ECO:0000256" key="3">
    <source>
        <dbReference type="ARBA" id="ARBA00022448"/>
    </source>
</evidence>
<accession>A0ABV7EYJ9</accession>
<evidence type="ECO:0000256" key="5">
    <source>
        <dbReference type="ARBA" id="ARBA00022692"/>
    </source>
</evidence>
<feature type="chain" id="PRO_5046712593" evidence="11">
    <location>
        <begin position="21"/>
        <end position="359"/>
    </location>
</feature>